<organism evidence="1 2">
    <name type="scientific">Haloferax larsenii</name>
    <dbReference type="NCBI Taxonomy" id="302484"/>
    <lineage>
        <taxon>Archaea</taxon>
        <taxon>Methanobacteriati</taxon>
        <taxon>Methanobacteriota</taxon>
        <taxon>Stenosarchaea group</taxon>
        <taxon>Halobacteria</taxon>
        <taxon>Halobacteriales</taxon>
        <taxon>Haloferacaceae</taxon>
        <taxon>Haloferax</taxon>
    </lineage>
</organism>
<dbReference type="EMBL" id="FOAD01000003">
    <property type="protein sequence ID" value="SEL20191.1"/>
    <property type="molecule type" value="Genomic_DNA"/>
</dbReference>
<evidence type="ECO:0000313" key="1">
    <source>
        <dbReference type="EMBL" id="SEL20191.1"/>
    </source>
</evidence>
<accession>A0A1H7NA55</accession>
<proteinExistence type="predicted"/>
<dbReference type="Proteomes" id="UP000183894">
    <property type="component" value="Unassembled WGS sequence"/>
</dbReference>
<evidence type="ECO:0000313" key="2">
    <source>
        <dbReference type="Proteomes" id="UP000183894"/>
    </source>
</evidence>
<sequence>MPIAEKSDTTCPNCSENDDVWVFIKEEGVIDKRCYSCDNCQSEWTEVIKKDS</sequence>
<gene>
    <name evidence="1" type="ORF">SAMN04488691_103235</name>
</gene>
<protein>
    <recommendedName>
        <fullName evidence="3">Small CPxCG-related zinc finger protein</fullName>
    </recommendedName>
</protein>
<evidence type="ECO:0008006" key="3">
    <source>
        <dbReference type="Google" id="ProtNLM"/>
    </source>
</evidence>
<dbReference type="AlphaFoldDB" id="A0A1H7NA55"/>
<name>A0A1H7NA55_HALLR</name>
<reference evidence="1 2" key="1">
    <citation type="submission" date="2016-10" db="EMBL/GenBank/DDBJ databases">
        <authorList>
            <person name="de Groot N.N."/>
        </authorList>
    </citation>
    <scope>NUCLEOTIDE SEQUENCE [LARGE SCALE GENOMIC DNA]</scope>
    <source>
        <strain evidence="1 2">CDM_5</strain>
    </source>
</reference>